<dbReference type="GO" id="GO:0009289">
    <property type="term" value="C:pilus"/>
    <property type="evidence" value="ECO:0007669"/>
    <property type="project" value="UniProtKB-SubCell"/>
</dbReference>
<evidence type="ECO:0000313" key="7">
    <source>
        <dbReference type="Proteomes" id="UP000001225"/>
    </source>
</evidence>
<dbReference type="Pfam" id="PF16970">
    <property type="entry name" value="FimA"/>
    <property type="match status" value="1"/>
</dbReference>
<comment type="subcellular location">
    <subcellularLocation>
        <location evidence="1">Fimbrium</location>
    </subcellularLocation>
</comment>
<proteinExistence type="inferred from homology"/>
<evidence type="ECO:0000256" key="5">
    <source>
        <dbReference type="SAM" id="SignalP"/>
    </source>
</evidence>
<dbReference type="InterPro" id="IPR039458">
    <property type="entry name" value="FimA-like"/>
</dbReference>
<dbReference type="Proteomes" id="UP000001225">
    <property type="component" value="Chromosome"/>
</dbReference>
<evidence type="ECO:0000256" key="3">
    <source>
        <dbReference type="ARBA" id="ARBA00022729"/>
    </source>
</evidence>
<dbReference type="InterPro" id="IPR036937">
    <property type="entry name" value="Adhesion_dom_fimbrial_sf"/>
</dbReference>
<evidence type="ECO:0000256" key="4">
    <source>
        <dbReference type="ARBA" id="ARBA00023263"/>
    </source>
</evidence>
<dbReference type="Gene3D" id="2.60.40.1090">
    <property type="entry name" value="Fimbrial-type adhesion domain"/>
    <property type="match status" value="1"/>
</dbReference>
<sequence length="186" mass="19438">MKTPRTACLVASIALLANTPSAWAQGGNVTFTGAVVAESCEIGGGHPAVARSLSPRFTVDLPAIGTDTLTTHGQTAGWSPFAITLRHCGNRYALVRTHFEPGAFVDMATGRLSPDSHSSAGNVQIALRELGRTRHILIGAPPGSQGSTPVVLQGHATQVYEAGYYALGQVSPGTVHTSVEYNLVYQ</sequence>
<dbReference type="STRING" id="94624.Bpet4464"/>
<keyword evidence="7" id="KW-1185">Reference proteome</keyword>
<dbReference type="PANTHER" id="PTHR33420:SF3">
    <property type="entry name" value="FIMBRIAL SUBUNIT ELFA"/>
    <property type="match status" value="1"/>
</dbReference>
<dbReference type="PANTHER" id="PTHR33420">
    <property type="entry name" value="FIMBRIAL SUBUNIT ELFA-RELATED"/>
    <property type="match status" value="1"/>
</dbReference>
<reference evidence="6 7" key="1">
    <citation type="journal article" date="2008" name="BMC Genomics">
        <title>The missing link: Bordetella petrii is endowed with both the metabolic versatility of environmental bacteria and virulence traits of pathogenic Bordetellae.</title>
        <authorList>
            <person name="Gross R."/>
            <person name="Guzman C.A."/>
            <person name="Sebaihia M."/>
            <person name="Martins Dos Santos V.A."/>
            <person name="Pieper D.H."/>
            <person name="Koebnik R."/>
            <person name="Lechner M."/>
            <person name="Bartels D."/>
            <person name="Buhrmester J."/>
            <person name="Choudhuri J.V."/>
            <person name="Ebensen T."/>
            <person name="Gaigalat L."/>
            <person name="Herrmann S."/>
            <person name="Khachane A.N."/>
            <person name="Larisch C."/>
            <person name="Link S."/>
            <person name="Linke B."/>
            <person name="Meyer F."/>
            <person name="Mormann S."/>
            <person name="Nakunst D."/>
            <person name="Rueckert C."/>
            <person name="Schneiker-Bekel S."/>
            <person name="Schulze K."/>
            <person name="Vorhoelter F.J."/>
            <person name="Yevsa T."/>
            <person name="Engle J.T."/>
            <person name="Goldman W.E."/>
            <person name="Puehler A."/>
            <person name="Goebel U.B."/>
            <person name="Goesmann A."/>
            <person name="Bloecker H."/>
            <person name="Kaiser O."/>
            <person name="Martinez-Arias R."/>
        </authorList>
    </citation>
    <scope>NUCLEOTIDE SEQUENCE [LARGE SCALE GENOMIC DNA]</scope>
    <source>
        <strain evidence="7">ATCC BAA-461 / DSM 12804 / CCUG 43448 / CIP 107267 / Se-1111R</strain>
    </source>
</reference>
<dbReference type="eggNOG" id="COG3539">
    <property type="taxonomic scope" value="Bacteria"/>
</dbReference>
<feature type="signal peptide" evidence="5">
    <location>
        <begin position="1"/>
        <end position="24"/>
    </location>
</feature>
<dbReference type="InterPro" id="IPR008966">
    <property type="entry name" value="Adhesion_dom_sf"/>
</dbReference>
<gene>
    <name evidence="6" type="primary">fimA3</name>
    <name evidence="6" type="ordered locus">Bpet4464</name>
</gene>
<dbReference type="SUPFAM" id="SSF49401">
    <property type="entry name" value="Bacterial adhesins"/>
    <property type="match status" value="1"/>
</dbReference>
<evidence type="ECO:0000313" key="6">
    <source>
        <dbReference type="EMBL" id="CAP44815.1"/>
    </source>
</evidence>
<organism evidence="6 7">
    <name type="scientific">Bordetella petrii (strain ATCC BAA-461 / DSM 12804 / CCUG 43448 / CIP 107267 / Se-1111R)</name>
    <dbReference type="NCBI Taxonomy" id="340100"/>
    <lineage>
        <taxon>Bacteria</taxon>
        <taxon>Pseudomonadati</taxon>
        <taxon>Pseudomonadota</taxon>
        <taxon>Betaproteobacteria</taxon>
        <taxon>Burkholderiales</taxon>
        <taxon>Alcaligenaceae</taxon>
        <taxon>Bordetella</taxon>
    </lineage>
</organism>
<dbReference type="KEGG" id="bpt:Bpet4464"/>
<dbReference type="GO" id="GO:0007155">
    <property type="term" value="P:cell adhesion"/>
    <property type="evidence" value="ECO:0007669"/>
    <property type="project" value="InterPro"/>
</dbReference>
<evidence type="ECO:0000256" key="1">
    <source>
        <dbReference type="ARBA" id="ARBA00004561"/>
    </source>
</evidence>
<evidence type="ECO:0000256" key="2">
    <source>
        <dbReference type="ARBA" id="ARBA00006671"/>
    </source>
</evidence>
<dbReference type="AlphaFoldDB" id="A9IDE6"/>
<dbReference type="EMBL" id="AM902716">
    <property type="protein sequence ID" value="CAP44815.1"/>
    <property type="molecule type" value="Genomic_DNA"/>
</dbReference>
<keyword evidence="4" id="KW-0281">Fimbrium</keyword>
<protein>
    <submittedName>
        <fullName evidence="6">Type-1 fimbrial protein</fullName>
    </submittedName>
</protein>
<accession>A9IDE6</accession>
<comment type="similarity">
    <text evidence="2">Belongs to the fimbrial protein family.</text>
</comment>
<feature type="chain" id="PRO_5002735895" evidence="5">
    <location>
        <begin position="25"/>
        <end position="186"/>
    </location>
</feature>
<dbReference type="InterPro" id="IPR050263">
    <property type="entry name" value="Bact_Fimbrial_Adh_Pro"/>
</dbReference>
<name>A9IDE6_BORPD</name>
<keyword evidence="3 5" id="KW-0732">Signal</keyword>